<dbReference type="InterPro" id="IPR029472">
    <property type="entry name" value="Copia-like_N"/>
</dbReference>
<sequence>MTEKDPSSSIIPHESRIIVQDNTPFPSGIILDDTNYPLWSQLMEMGIGARNKSGFLTSTTPKPPADDKQLETWLIDNNRVKSWLIDSMSPLLMQRSIRLQTAKEIWEVVAKTFYDGSDETQLFEQNRRSFTTHQNGRPLSLYYNELIGIFQEIDARVQTQEDNAAVIISLHKDHNQRQTMEEPKVQSDGMVHLTACIRLANSQQVKGKNVALKEITMFALIVKPRKKIGQAAVTTTTDEEVTASTSNTVAAHVAKADNPGPSKTYLTMNDTWIIDIGTPQQNGLAERKNRQILEVVRASLFGMKVSREYWGEAVRSAAYLINRTSSRLIDFKTPYQKLHELVSAPIGPNLEPRVFGCTAYVHQVTGKLDPRAVRCIFVGYADFKKGYRCYNPNENTIYVTRDVTFHEHIPFFGGHECSLQGETPLNLGEDNTHEFFQEQAQIDIQRDVELLNIDTHPEDVDGAHDNQDSTISQATSTAIEIPNVSP</sequence>
<evidence type="ECO:0000259" key="2">
    <source>
        <dbReference type="Pfam" id="PF14244"/>
    </source>
</evidence>
<gene>
    <name evidence="4" type="ORF">BUALT_Bualt02G0082300</name>
</gene>
<dbReference type="Pfam" id="PF14244">
    <property type="entry name" value="Retrotran_gag_3"/>
    <property type="match status" value="1"/>
</dbReference>
<evidence type="ECO:0000313" key="5">
    <source>
        <dbReference type="Proteomes" id="UP000826271"/>
    </source>
</evidence>
<dbReference type="Pfam" id="PF25597">
    <property type="entry name" value="SH3_retrovirus"/>
    <property type="match status" value="1"/>
</dbReference>
<evidence type="ECO:0008006" key="6">
    <source>
        <dbReference type="Google" id="ProtNLM"/>
    </source>
</evidence>
<dbReference type="SUPFAM" id="SSF53098">
    <property type="entry name" value="Ribonuclease H-like"/>
    <property type="match status" value="1"/>
</dbReference>
<evidence type="ECO:0000313" key="4">
    <source>
        <dbReference type="EMBL" id="KAG8388025.1"/>
    </source>
</evidence>
<dbReference type="PANTHER" id="PTHR42648:SF28">
    <property type="entry name" value="TRANSPOSON-ENCODED PROTEIN WITH RIBONUCLEASE H-LIKE AND RETROVIRUS ZINC FINGER-LIKE DOMAINS"/>
    <property type="match status" value="1"/>
</dbReference>
<dbReference type="Proteomes" id="UP000826271">
    <property type="component" value="Unassembled WGS sequence"/>
</dbReference>
<comment type="caution">
    <text evidence="4">The sequence shown here is derived from an EMBL/GenBank/DDBJ whole genome shotgun (WGS) entry which is preliminary data.</text>
</comment>
<dbReference type="InterPro" id="IPR036397">
    <property type="entry name" value="RNaseH_sf"/>
</dbReference>
<feature type="domain" description="Retrotransposon Copia-like N-terminal" evidence="2">
    <location>
        <begin position="31"/>
        <end position="64"/>
    </location>
</feature>
<dbReference type="EMBL" id="WHWC01000002">
    <property type="protein sequence ID" value="KAG8388025.1"/>
    <property type="molecule type" value="Genomic_DNA"/>
</dbReference>
<dbReference type="InterPro" id="IPR012337">
    <property type="entry name" value="RNaseH-like_sf"/>
</dbReference>
<name>A0AAV6Y2N7_9LAMI</name>
<accession>A0AAV6Y2N7</accession>
<dbReference type="PANTHER" id="PTHR42648">
    <property type="entry name" value="TRANSPOSASE, PUTATIVE-RELATED"/>
    <property type="match status" value="1"/>
</dbReference>
<feature type="compositionally biased region" description="Polar residues" evidence="1">
    <location>
        <begin position="468"/>
        <end position="486"/>
    </location>
</feature>
<dbReference type="GO" id="GO:0003676">
    <property type="term" value="F:nucleic acid binding"/>
    <property type="evidence" value="ECO:0007669"/>
    <property type="project" value="InterPro"/>
</dbReference>
<feature type="domain" description="Retroviral polymerase SH3-like" evidence="3">
    <location>
        <begin position="357"/>
        <end position="411"/>
    </location>
</feature>
<proteinExistence type="predicted"/>
<dbReference type="InterPro" id="IPR057670">
    <property type="entry name" value="SH3_retrovirus"/>
</dbReference>
<dbReference type="Gene3D" id="3.30.420.10">
    <property type="entry name" value="Ribonuclease H-like superfamily/Ribonuclease H"/>
    <property type="match status" value="1"/>
</dbReference>
<reference evidence="4" key="1">
    <citation type="submission" date="2019-10" db="EMBL/GenBank/DDBJ databases">
        <authorList>
            <person name="Zhang R."/>
            <person name="Pan Y."/>
            <person name="Wang J."/>
            <person name="Ma R."/>
            <person name="Yu S."/>
        </authorList>
    </citation>
    <scope>NUCLEOTIDE SEQUENCE</scope>
    <source>
        <strain evidence="4">LA-IB0</strain>
        <tissue evidence="4">Leaf</tissue>
    </source>
</reference>
<dbReference type="InterPro" id="IPR039537">
    <property type="entry name" value="Retrotran_Ty1/copia-like"/>
</dbReference>
<organism evidence="4 5">
    <name type="scientific">Buddleja alternifolia</name>
    <dbReference type="NCBI Taxonomy" id="168488"/>
    <lineage>
        <taxon>Eukaryota</taxon>
        <taxon>Viridiplantae</taxon>
        <taxon>Streptophyta</taxon>
        <taxon>Embryophyta</taxon>
        <taxon>Tracheophyta</taxon>
        <taxon>Spermatophyta</taxon>
        <taxon>Magnoliopsida</taxon>
        <taxon>eudicotyledons</taxon>
        <taxon>Gunneridae</taxon>
        <taxon>Pentapetalae</taxon>
        <taxon>asterids</taxon>
        <taxon>lamiids</taxon>
        <taxon>Lamiales</taxon>
        <taxon>Scrophulariaceae</taxon>
        <taxon>Buddlejeae</taxon>
        <taxon>Buddleja</taxon>
    </lineage>
</organism>
<keyword evidence="5" id="KW-1185">Reference proteome</keyword>
<protein>
    <recommendedName>
        <fullName evidence="6">Integrase catalytic domain-containing protein</fullName>
    </recommendedName>
</protein>
<evidence type="ECO:0000256" key="1">
    <source>
        <dbReference type="SAM" id="MobiDB-lite"/>
    </source>
</evidence>
<feature type="region of interest" description="Disordered" evidence="1">
    <location>
        <begin position="458"/>
        <end position="486"/>
    </location>
</feature>
<feature type="compositionally biased region" description="Basic and acidic residues" evidence="1">
    <location>
        <begin position="458"/>
        <end position="467"/>
    </location>
</feature>
<dbReference type="AlphaFoldDB" id="A0AAV6Y2N7"/>
<evidence type="ECO:0000259" key="3">
    <source>
        <dbReference type="Pfam" id="PF25597"/>
    </source>
</evidence>